<organism evidence="6 7">
    <name type="scientific">Olea europaea subsp. europaea</name>
    <dbReference type="NCBI Taxonomy" id="158383"/>
    <lineage>
        <taxon>Eukaryota</taxon>
        <taxon>Viridiplantae</taxon>
        <taxon>Streptophyta</taxon>
        <taxon>Embryophyta</taxon>
        <taxon>Tracheophyta</taxon>
        <taxon>Spermatophyta</taxon>
        <taxon>Magnoliopsida</taxon>
        <taxon>eudicotyledons</taxon>
        <taxon>Gunneridae</taxon>
        <taxon>Pentapetalae</taxon>
        <taxon>asterids</taxon>
        <taxon>lamiids</taxon>
        <taxon>Lamiales</taxon>
        <taxon>Oleaceae</taxon>
        <taxon>Oleeae</taxon>
        <taxon>Olea</taxon>
    </lineage>
</organism>
<reference evidence="6 7" key="1">
    <citation type="submission" date="2019-12" db="EMBL/GenBank/DDBJ databases">
        <authorList>
            <person name="Alioto T."/>
            <person name="Alioto T."/>
            <person name="Gomez Garrido J."/>
        </authorList>
    </citation>
    <scope>NUCLEOTIDE SEQUENCE [LARGE SCALE GENOMIC DNA]</scope>
</reference>
<keyword evidence="2" id="KW-0547">Nucleotide-binding</keyword>
<dbReference type="Gramene" id="OE9A116792T1">
    <property type="protein sequence ID" value="OE9A116792C1"/>
    <property type="gene ID" value="OE9A116792"/>
</dbReference>
<dbReference type="SUPFAM" id="SSF55060">
    <property type="entry name" value="GHMP Kinase, C-terminal domain"/>
    <property type="match status" value="1"/>
</dbReference>
<dbReference type="PANTHER" id="PTHR20861">
    <property type="entry name" value="HOMOSERINE/4-DIPHOSPHOCYTIDYL-2-C-METHYL-D-ERYTHRITOL KINASE"/>
    <property type="match status" value="1"/>
</dbReference>
<gene>
    <name evidence="6" type="ORF">OLEA9_A116792</name>
</gene>
<keyword evidence="7" id="KW-1185">Reference proteome</keyword>
<feature type="domain" description="GHMP kinase C-terminal" evidence="5">
    <location>
        <begin position="2"/>
        <end position="35"/>
    </location>
</feature>
<dbReference type="AlphaFoldDB" id="A0A8S0Q0K8"/>
<keyword evidence="4" id="KW-0067">ATP-binding</keyword>
<keyword evidence="1" id="KW-0808">Transferase</keyword>
<dbReference type="EMBL" id="CACTIH010000329">
    <property type="protein sequence ID" value="CAA2959522.1"/>
    <property type="molecule type" value="Genomic_DNA"/>
</dbReference>
<evidence type="ECO:0000259" key="5">
    <source>
        <dbReference type="Pfam" id="PF08544"/>
    </source>
</evidence>
<dbReference type="InterPro" id="IPR013750">
    <property type="entry name" value="GHMP_kinase_C_dom"/>
</dbReference>
<protein>
    <submittedName>
        <fullName evidence="6">Homoserine kinase</fullName>
    </submittedName>
</protein>
<keyword evidence="3 6" id="KW-0418">Kinase</keyword>
<evidence type="ECO:0000256" key="3">
    <source>
        <dbReference type="ARBA" id="ARBA00022777"/>
    </source>
</evidence>
<sequence length="137" mass="15001">MEAVKKAAIEAGAFGCTISGAGPTAVAVTDDEETGRIIGLLCLSQMFSCLLKWPNELLEVCPASEYLYMLGSVPSSQKLFPSDFDVSLHCAVSQTLKSSGLETEPLREGFIMCPTCLYRTLVLHDFLNYSRKDRIQN</sequence>
<dbReference type="InterPro" id="IPR036554">
    <property type="entry name" value="GHMP_kinase_C_sf"/>
</dbReference>
<dbReference type="Gene3D" id="3.30.70.890">
    <property type="entry name" value="GHMP kinase, C-terminal domain"/>
    <property type="match status" value="1"/>
</dbReference>
<dbReference type="Pfam" id="PF08544">
    <property type="entry name" value="GHMP_kinases_C"/>
    <property type="match status" value="1"/>
</dbReference>
<evidence type="ECO:0000256" key="1">
    <source>
        <dbReference type="ARBA" id="ARBA00022679"/>
    </source>
</evidence>
<evidence type="ECO:0000256" key="2">
    <source>
        <dbReference type="ARBA" id="ARBA00022741"/>
    </source>
</evidence>
<dbReference type="GO" id="GO:0016301">
    <property type="term" value="F:kinase activity"/>
    <property type="evidence" value="ECO:0007669"/>
    <property type="project" value="UniProtKB-KW"/>
</dbReference>
<proteinExistence type="predicted"/>
<name>A0A8S0Q0K8_OLEEU</name>
<accession>A0A8S0Q0K8</accession>
<comment type="caution">
    <text evidence="6">The sequence shown here is derived from an EMBL/GenBank/DDBJ whole genome shotgun (WGS) entry which is preliminary data.</text>
</comment>
<dbReference type="OrthoDB" id="195231at2759"/>
<evidence type="ECO:0000313" key="7">
    <source>
        <dbReference type="Proteomes" id="UP000594638"/>
    </source>
</evidence>
<evidence type="ECO:0000256" key="4">
    <source>
        <dbReference type="ARBA" id="ARBA00022840"/>
    </source>
</evidence>
<dbReference type="PANTHER" id="PTHR20861:SF1">
    <property type="entry name" value="HOMOSERINE KINASE"/>
    <property type="match status" value="1"/>
</dbReference>
<dbReference type="GO" id="GO:0005524">
    <property type="term" value="F:ATP binding"/>
    <property type="evidence" value="ECO:0007669"/>
    <property type="project" value="UniProtKB-KW"/>
</dbReference>
<dbReference type="Proteomes" id="UP000594638">
    <property type="component" value="Unassembled WGS sequence"/>
</dbReference>
<evidence type="ECO:0000313" key="6">
    <source>
        <dbReference type="EMBL" id="CAA2959522.1"/>
    </source>
</evidence>